<name>A0A291DEK5_9MICC</name>
<evidence type="ECO:0000256" key="1">
    <source>
        <dbReference type="SAM" id="Phobius"/>
    </source>
</evidence>
<dbReference type="Proteomes" id="UP000218628">
    <property type="component" value="Chromosome"/>
</dbReference>
<feature type="transmembrane region" description="Helical" evidence="1">
    <location>
        <begin position="33"/>
        <end position="53"/>
    </location>
</feature>
<keyword evidence="1" id="KW-0472">Membrane</keyword>
<gene>
    <name evidence="2" type="ORF">CO690_03950</name>
</gene>
<keyword evidence="1" id="KW-0812">Transmembrane</keyword>
<proteinExistence type="predicted"/>
<evidence type="ECO:0000313" key="3">
    <source>
        <dbReference type="Proteomes" id="UP000218628"/>
    </source>
</evidence>
<dbReference type="EMBL" id="CP023510">
    <property type="protein sequence ID" value="ATF62878.1"/>
    <property type="molecule type" value="Genomic_DNA"/>
</dbReference>
<evidence type="ECO:0000313" key="2">
    <source>
        <dbReference type="EMBL" id="ATF62878.1"/>
    </source>
</evidence>
<organism evidence="2 3">
    <name type="scientific">Rothia mucilaginosa</name>
    <dbReference type="NCBI Taxonomy" id="43675"/>
    <lineage>
        <taxon>Bacteria</taxon>
        <taxon>Bacillati</taxon>
        <taxon>Actinomycetota</taxon>
        <taxon>Actinomycetes</taxon>
        <taxon>Micrococcales</taxon>
        <taxon>Micrococcaceae</taxon>
        <taxon>Rothia</taxon>
    </lineage>
</organism>
<accession>A0A291DEK5</accession>
<sequence length="379" mass="43548">MVPNYIDWQISSKDPADTKAEEIKQKSISDLRLHILYITGGIIAILTLLQNSWKNQIDRRKIEDDIQKNKNDHDRQVRAERRSRYTKAVEQLANEKAAVRLGGIYTLVGLVDEWIADDTLESEEQQKEGQVIINNLCAYIRSPFPLAKNRDTLIPSNEVNYGIAFEEDSVRLREEQETRLSIFTEISNHLTVPEKNSENKENTWNKFSYNYRESLIFYPLGNLKFANPDFSGSEFYGEAVFHNSEFIGESNFTHARFKRSAVFTISRHNCITKFDNAIFHGDTYFIGAEFFSGVSFKNSVYGSRIIFSEDSEKRAKKTVFSVKSNPKEYNFEINGIAMVSKIETEQITVADDQVFTIPMGCELFDPEPLPAPKPEEPTE</sequence>
<dbReference type="AlphaFoldDB" id="A0A291DEK5"/>
<reference evidence="3" key="1">
    <citation type="submission" date="2017-09" db="EMBL/GenBank/DDBJ databases">
        <title>FDA dAtabase for Regulatory Grade micrObial Sequences (FDA-ARGOS): Supporting development and validation of Infectious Disease Dx tests.</title>
        <authorList>
            <person name="Minogue T."/>
            <person name="Wolcott M."/>
            <person name="Wasieloski L."/>
            <person name="Aguilar W."/>
            <person name="Moore D."/>
            <person name="Tallon L."/>
            <person name="Sadzewicz L."/>
            <person name="Ott S."/>
            <person name="Zhao X."/>
            <person name="Nagaraj S."/>
            <person name="Vavikolanu K."/>
            <person name="Aluvathingal J."/>
            <person name="Nadendla S."/>
            <person name="Sichtig H."/>
        </authorList>
    </citation>
    <scope>NUCLEOTIDE SEQUENCE [LARGE SCALE GENOMIC DNA]</scope>
    <source>
        <strain evidence="3">FDAARGOS_369</strain>
    </source>
</reference>
<dbReference type="Pfam" id="PF13576">
    <property type="entry name" value="Pentapeptide_3"/>
    <property type="match status" value="1"/>
</dbReference>
<dbReference type="InterPro" id="IPR001646">
    <property type="entry name" value="5peptide_repeat"/>
</dbReference>
<evidence type="ECO:0008006" key="4">
    <source>
        <dbReference type="Google" id="ProtNLM"/>
    </source>
</evidence>
<keyword evidence="1" id="KW-1133">Transmembrane helix</keyword>
<protein>
    <recommendedName>
        <fullName evidence="4">Pentapeptide repeat-containing protein</fullName>
    </recommendedName>
</protein>